<accession>K5ZBJ7</accession>
<dbReference type="InterPro" id="IPR011047">
    <property type="entry name" value="Quinoprotein_ADH-like_sf"/>
</dbReference>
<organism evidence="2 3">
    <name type="scientific">Parabacteroides goldsteinii CL02T12C30</name>
    <dbReference type="NCBI Taxonomy" id="999418"/>
    <lineage>
        <taxon>Bacteria</taxon>
        <taxon>Pseudomonadati</taxon>
        <taxon>Bacteroidota</taxon>
        <taxon>Bacteroidia</taxon>
        <taxon>Bacteroidales</taxon>
        <taxon>Tannerellaceae</taxon>
        <taxon>Parabacteroides</taxon>
    </lineage>
</organism>
<dbReference type="EMBL" id="AGZO01000021">
    <property type="protein sequence ID" value="EKN13029.1"/>
    <property type="molecule type" value="Genomic_DNA"/>
</dbReference>
<evidence type="ECO:0000313" key="2">
    <source>
        <dbReference type="EMBL" id="EKN13029.1"/>
    </source>
</evidence>
<dbReference type="AlphaFoldDB" id="K5ZBJ7"/>
<dbReference type="PATRIC" id="fig|999418.3.peg.3152"/>
<protein>
    <recommendedName>
        <fullName evidence="1">Arylsulfotransferase N-terminal domain-containing protein</fullName>
    </recommendedName>
</protein>
<dbReference type="HOGENOM" id="CLU_026635_2_0_10"/>
<gene>
    <name evidence="2" type="ORF">HMPREF1076_03093</name>
</gene>
<dbReference type="InterPro" id="IPR038477">
    <property type="entry name" value="ASST_N_sf"/>
</dbReference>
<dbReference type="PANTHER" id="PTHR35340:SF10">
    <property type="entry name" value="CYTOPLASMIC PROTEIN"/>
    <property type="match status" value="1"/>
</dbReference>
<proteinExistence type="predicted"/>
<dbReference type="InterPro" id="IPR010262">
    <property type="entry name" value="Arylsulfotransferase_bact"/>
</dbReference>
<dbReference type="InterPro" id="IPR053143">
    <property type="entry name" value="Arylsulfate_ST"/>
</dbReference>
<evidence type="ECO:0000313" key="3">
    <source>
        <dbReference type="Proteomes" id="UP000006330"/>
    </source>
</evidence>
<dbReference type="Proteomes" id="UP000006330">
    <property type="component" value="Unassembled WGS sequence"/>
</dbReference>
<dbReference type="Gene3D" id="2.60.40.3100">
    <property type="entry name" value="Arylsulphate sulphotransferase monomer, N-terminal domain"/>
    <property type="match status" value="1"/>
</dbReference>
<dbReference type="Pfam" id="PF05935">
    <property type="entry name" value="Arylsulfotrans"/>
    <property type="match status" value="1"/>
</dbReference>
<reference evidence="2 3" key="1">
    <citation type="submission" date="2012-02" db="EMBL/GenBank/DDBJ databases">
        <title>The Genome Sequence of Parabacteroides goldsteinii CL02T12C30.</title>
        <authorList>
            <consortium name="The Broad Institute Genome Sequencing Platform"/>
            <person name="Earl A."/>
            <person name="Ward D."/>
            <person name="Feldgarden M."/>
            <person name="Gevers D."/>
            <person name="Zitomersky N.L."/>
            <person name="Coyne M.J."/>
            <person name="Comstock L.E."/>
            <person name="Young S.K."/>
            <person name="Zeng Q."/>
            <person name="Gargeya S."/>
            <person name="Fitzgerald M."/>
            <person name="Haas B."/>
            <person name="Abouelleil A."/>
            <person name="Alvarado L."/>
            <person name="Arachchi H.M."/>
            <person name="Berlin A."/>
            <person name="Chapman S.B."/>
            <person name="Gearin G."/>
            <person name="Goldberg J."/>
            <person name="Griggs A."/>
            <person name="Gujja S."/>
            <person name="Hansen M."/>
            <person name="Heiman D."/>
            <person name="Howarth C."/>
            <person name="Larimer J."/>
            <person name="Lui A."/>
            <person name="MacDonald P.J.P."/>
            <person name="McCowen C."/>
            <person name="Montmayeur A."/>
            <person name="Murphy C."/>
            <person name="Neiman D."/>
            <person name="Pearson M."/>
            <person name="Priest M."/>
            <person name="Roberts A."/>
            <person name="Saif S."/>
            <person name="Shea T."/>
            <person name="Sisk P."/>
            <person name="Stolte C."/>
            <person name="Sykes S."/>
            <person name="Wortman J."/>
            <person name="Nusbaum C."/>
            <person name="Birren B."/>
        </authorList>
    </citation>
    <scope>NUCLEOTIDE SEQUENCE [LARGE SCALE GENOMIC DNA]</scope>
    <source>
        <strain evidence="2 3">CL02T12C30</strain>
    </source>
</reference>
<dbReference type="InterPro" id="IPR035391">
    <property type="entry name" value="Arylsulfotran_N"/>
</dbReference>
<name>K5ZBJ7_9BACT</name>
<dbReference type="PROSITE" id="PS51257">
    <property type="entry name" value="PROKAR_LIPOPROTEIN"/>
    <property type="match status" value="1"/>
</dbReference>
<dbReference type="SUPFAM" id="SSF50998">
    <property type="entry name" value="Quinoprotein alcohol dehydrogenase-like"/>
    <property type="match status" value="1"/>
</dbReference>
<dbReference type="GO" id="GO:0004062">
    <property type="term" value="F:aryl sulfotransferase activity"/>
    <property type="evidence" value="ECO:0007669"/>
    <property type="project" value="InterPro"/>
</dbReference>
<dbReference type="Pfam" id="PF17425">
    <property type="entry name" value="Arylsulfotran_N"/>
    <property type="match status" value="1"/>
</dbReference>
<sequence length="608" mass="69405">MIMKTNITYIFFLILLIFTACNEDQEETVWISPEECTTIKQLIENNSFLKEITENKENYTLSFETQTITLNQKDIKDIAIDKENWNTTIMFPDNSTLNIPTIGTSINQFIGFVNINPSKYNPLAAEVRLNLPGGGAIKTIVHTKEGYKTPDIEHQNAFTSQNVQFITVLGLYENYTNKVELIYTDRNKKERGRTTVDIPVKALTMDNLPLFHVAKALPDRMEPGLNLVNSPGHDEDDTSRPYMVDMDGEIRWLLDWRESKELLHIGAQCGLHRLPNGNFITGDFNNNQLVEVDLLGNLIRRWSFTEMGYSYHHEVLPAANGRYLITVTKPGALHADGKTPRILDFIIEFDPESGNVTKEWDLSKLMDTERINAVDASIPGSQIYGQSKTNWLHNNGVAERDNYLVATARWQGVFGYDKNETLKWIISPHKDWGEAYKPYLLQPLDRNGEAITDEAVLNGLKPHPDFEWVWGVHCPNILPNGHILVFDNGYCRDFIPRLTNNPESYSRVVEYEIDEKKKTIRQVWQYGKERGRECYSSAISGVQYLPETDNRLFCPGQDNRLSDGTTGGRIIEIDPRTGEVVFELEVNTNTCASAFHRANRISLYPEGL</sequence>
<comment type="caution">
    <text evidence="2">The sequence shown here is derived from an EMBL/GenBank/DDBJ whole genome shotgun (WGS) entry which is preliminary data.</text>
</comment>
<dbReference type="PANTHER" id="PTHR35340">
    <property type="entry name" value="PQQ ENZYME REPEAT PROTEIN-RELATED"/>
    <property type="match status" value="1"/>
</dbReference>
<evidence type="ECO:0000259" key="1">
    <source>
        <dbReference type="Pfam" id="PF17425"/>
    </source>
</evidence>
<feature type="domain" description="Arylsulfotransferase N-terminal" evidence="1">
    <location>
        <begin position="113"/>
        <end position="192"/>
    </location>
</feature>